<proteinExistence type="predicted"/>
<dbReference type="Proteomes" id="UP001241758">
    <property type="component" value="Unassembled WGS sequence"/>
</dbReference>
<keyword evidence="3" id="KW-1185">Reference proteome</keyword>
<evidence type="ECO:0000313" key="3">
    <source>
        <dbReference type="Proteomes" id="UP001241758"/>
    </source>
</evidence>
<gene>
    <name evidence="2" type="ORF">QLQ12_38585</name>
</gene>
<dbReference type="InterPro" id="IPR037523">
    <property type="entry name" value="VOC_core"/>
</dbReference>
<organism evidence="2 3">
    <name type="scientific">Actinoplanes sandaracinus</name>
    <dbReference type="NCBI Taxonomy" id="3045177"/>
    <lineage>
        <taxon>Bacteria</taxon>
        <taxon>Bacillati</taxon>
        <taxon>Actinomycetota</taxon>
        <taxon>Actinomycetes</taxon>
        <taxon>Micromonosporales</taxon>
        <taxon>Micromonosporaceae</taxon>
        <taxon>Actinoplanes</taxon>
    </lineage>
</organism>
<accession>A0ABT6WXQ0</accession>
<dbReference type="EMBL" id="JASCTH010000034">
    <property type="protein sequence ID" value="MDI6104514.1"/>
    <property type="molecule type" value="Genomic_DNA"/>
</dbReference>
<protein>
    <submittedName>
        <fullName evidence="2">Glyoxalase</fullName>
    </submittedName>
</protein>
<dbReference type="Pfam" id="PF00903">
    <property type="entry name" value="Glyoxalase"/>
    <property type="match status" value="1"/>
</dbReference>
<dbReference type="PANTHER" id="PTHR33993">
    <property type="entry name" value="GLYOXALASE-RELATED"/>
    <property type="match status" value="1"/>
</dbReference>
<dbReference type="InterPro" id="IPR004360">
    <property type="entry name" value="Glyas_Fos-R_dOase_dom"/>
</dbReference>
<sequence>MTIRTITIPVKDLDAARSLYRTLLGADPYVDQPYYVGFRPDGSPEVGLDPHGDVAAGPVTYWHTADLEASLAALTAEGATLERSPHDVGDGTLIATVRDTDGHLIGLYQATQP</sequence>
<dbReference type="Gene3D" id="3.10.180.10">
    <property type="entry name" value="2,3-Dihydroxybiphenyl 1,2-Dioxygenase, domain 1"/>
    <property type="match status" value="1"/>
</dbReference>
<evidence type="ECO:0000259" key="1">
    <source>
        <dbReference type="PROSITE" id="PS51819"/>
    </source>
</evidence>
<comment type="caution">
    <text evidence="2">The sequence shown here is derived from an EMBL/GenBank/DDBJ whole genome shotgun (WGS) entry which is preliminary data.</text>
</comment>
<dbReference type="PROSITE" id="PS51819">
    <property type="entry name" value="VOC"/>
    <property type="match status" value="1"/>
</dbReference>
<dbReference type="InterPro" id="IPR029068">
    <property type="entry name" value="Glyas_Bleomycin-R_OHBP_Dase"/>
</dbReference>
<dbReference type="PANTHER" id="PTHR33993:SF2">
    <property type="entry name" value="VOC DOMAIN-CONTAINING PROTEIN"/>
    <property type="match status" value="1"/>
</dbReference>
<dbReference type="RefSeq" id="WP_282765902.1">
    <property type="nucleotide sequence ID" value="NZ_JASCTH010000034.1"/>
</dbReference>
<dbReference type="InterPro" id="IPR052164">
    <property type="entry name" value="Anthracycline_SecMetBiosynth"/>
</dbReference>
<name>A0ABT6WXQ0_9ACTN</name>
<evidence type="ECO:0000313" key="2">
    <source>
        <dbReference type="EMBL" id="MDI6104514.1"/>
    </source>
</evidence>
<reference evidence="2 3" key="1">
    <citation type="submission" date="2023-05" db="EMBL/GenBank/DDBJ databases">
        <title>Actinoplanes sp. NEAU-A12 genome sequencing.</title>
        <authorList>
            <person name="Wang Z.-S."/>
        </authorList>
    </citation>
    <scope>NUCLEOTIDE SEQUENCE [LARGE SCALE GENOMIC DNA]</scope>
    <source>
        <strain evidence="2 3">NEAU-A12</strain>
    </source>
</reference>
<feature type="domain" description="VOC" evidence="1">
    <location>
        <begin position="2"/>
        <end position="110"/>
    </location>
</feature>
<dbReference type="SUPFAM" id="SSF54593">
    <property type="entry name" value="Glyoxalase/Bleomycin resistance protein/Dihydroxybiphenyl dioxygenase"/>
    <property type="match status" value="1"/>
</dbReference>